<protein>
    <submittedName>
        <fullName evidence="1">Uncharacterized protein</fullName>
    </submittedName>
</protein>
<gene>
    <name evidence="1" type="ORF">AAHA92_25259</name>
</gene>
<dbReference type="EMBL" id="JBEAFC010000009">
    <property type="protein sequence ID" value="KAL1540982.1"/>
    <property type="molecule type" value="Genomic_DNA"/>
</dbReference>
<name>A0ABD1GA27_SALDI</name>
<sequence>MEKFGCRRESATLGEYVWCGRRDEGVQLALLLLVRHLSPLLKSVILDKSCIGCWATHWAETGCWAEHLG</sequence>
<evidence type="ECO:0000313" key="2">
    <source>
        <dbReference type="Proteomes" id="UP001567538"/>
    </source>
</evidence>
<dbReference type="Proteomes" id="UP001567538">
    <property type="component" value="Unassembled WGS sequence"/>
</dbReference>
<accession>A0ABD1GA27</accession>
<dbReference type="AlphaFoldDB" id="A0ABD1GA27"/>
<proteinExistence type="predicted"/>
<organism evidence="1 2">
    <name type="scientific">Salvia divinorum</name>
    <name type="common">Maria pastora</name>
    <name type="synonym">Diviner's sage</name>
    <dbReference type="NCBI Taxonomy" id="28513"/>
    <lineage>
        <taxon>Eukaryota</taxon>
        <taxon>Viridiplantae</taxon>
        <taxon>Streptophyta</taxon>
        <taxon>Embryophyta</taxon>
        <taxon>Tracheophyta</taxon>
        <taxon>Spermatophyta</taxon>
        <taxon>Magnoliopsida</taxon>
        <taxon>eudicotyledons</taxon>
        <taxon>Gunneridae</taxon>
        <taxon>Pentapetalae</taxon>
        <taxon>asterids</taxon>
        <taxon>lamiids</taxon>
        <taxon>Lamiales</taxon>
        <taxon>Lamiaceae</taxon>
        <taxon>Nepetoideae</taxon>
        <taxon>Mentheae</taxon>
        <taxon>Salviinae</taxon>
        <taxon>Salvia</taxon>
        <taxon>Salvia subgen. Calosphace</taxon>
    </lineage>
</organism>
<evidence type="ECO:0000313" key="1">
    <source>
        <dbReference type="EMBL" id="KAL1540982.1"/>
    </source>
</evidence>
<keyword evidence="2" id="KW-1185">Reference proteome</keyword>
<comment type="caution">
    <text evidence="1">The sequence shown here is derived from an EMBL/GenBank/DDBJ whole genome shotgun (WGS) entry which is preliminary data.</text>
</comment>
<reference evidence="1 2" key="1">
    <citation type="submission" date="2024-06" db="EMBL/GenBank/DDBJ databases">
        <title>A chromosome level genome sequence of Diviner's sage (Salvia divinorum).</title>
        <authorList>
            <person name="Ford S.A."/>
            <person name="Ro D.-K."/>
            <person name="Ness R.W."/>
            <person name="Phillips M.A."/>
        </authorList>
    </citation>
    <scope>NUCLEOTIDE SEQUENCE [LARGE SCALE GENOMIC DNA]</scope>
    <source>
        <strain evidence="1">SAF-2024a</strain>
        <tissue evidence="1">Leaf</tissue>
    </source>
</reference>